<name>A0A6A5S8G5_9PLEO</name>
<dbReference type="Pfam" id="PF26639">
    <property type="entry name" value="Het-6_barrel"/>
    <property type="match status" value="1"/>
</dbReference>
<dbReference type="EMBL" id="ML976239">
    <property type="protein sequence ID" value="KAF1935738.1"/>
    <property type="molecule type" value="Genomic_DNA"/>
</dbReference>
<evidence type="ECO:0000313" key="1">
    <source>
        <dbReference type="EMBL" id="KAF1935738.1"/>
    </source>
</evidence>
<reference evidence="1" key="1">
    <citation type="journal article" date="2020" name="Stud. Mycol.">
        <title>101 Dothideomycetes genomes: a test case for predicting lifestyles and emergence of pathogens.</title>
        <authorList>
            <person name="Haridas S."/>
            <person name="Albert R."/>
            <person name="Binder M."/>
            <person name="Bloem J."/>
            <person name="Labutti K."/>
            <person name="Salamov A."/>
            <person name="Andreopoulos B."/>
            <person name="Baker S."/>
            <person name="Barry K."/>
            <person name="Bills G."/>
            <person name="Bluhm B."/>
            <person name="Cannon C."/>
            <person name="Castanera R."/>
            <person name="Culley D."/>
            <person name="Daum C."/>
            <person name="Ezra D."/>
            <person name="Gonzalez J."/>
            <person name="Henrissat B."/>
            <person name="Kuo A."/>
            <person name="Liang C."/>
            <person name="Lipzen A."/>
            <person name="Lutzoni F."/>
            <person name="Magnuson J."/>
            <person name="Mondo S."/>
            <person name="Nolan M."/>
            <person name="Ohm R."/>
            <person name="Pangilinan J."/>
            <person name="Park H.-J."/>
            <person name="Ramirez L."/>
            <person name="Alfaro M."/>
            <person name="Sun H."/>
            <person name="Tritt A."/>
            <person name="Yoshinaga Y."/>
            <person name="Zwiers L.-H."/>
            <person name="Turgeon B."/>
            <person name="Goodwin S."/>
            <person name="Spatafora J."/>
            <person name="Crous P."/>
            <person name="Grigoriev I."/>
        </authorList>
    </citation>
    <scope>NUCLEOTIDE SEQUENCE</scope>
    <source>
        <strain evidence="1">CBS 161.51</strain>
    </source>
</reference>
<dbReference type="AlphaFoldDB" id="A0A6A5S8G5"/>
<evidence type="ECO:0000313" key="2">
    <source>
        <dbReference type="Proteomes" id="UP000800038"/>
    </source>
</evidence>
<dbReference type="Proteomes" id="UP000800038">
    <property type="component" value="Unassembled WGS sequence"/>
</dbReference>
<dbReference type="OrthoDB" id="3673786at2759"/>
<organism evidence="1 2">
    <name type="scientific">Clathrospora elynae</name>
    <dbReference type="NCBI Taxonomy" id="706981"/>
    <lineage>
        <taxon>Eukaryota</taxon>
        <taxon>Fungi</taxon>
        <taxon>Dikarya</taxon>
        <taxon>Ascomycota</taxon>
        <taxon>Pezizomycotina</taxon>
        <taxon>Dothideomycetes</taxon>
        <taxon>Pleosporomycetidae</taxon>
        <taxon>Pleosporales</taxon>
        <taxon>Diademaceae</taxon>
        <taxon>Clathrospora</taxon>
    </lineage>
</organism>
<protein>
    <submittedName>
        <fullName evidence="1">Uncharacterized protein</fullName>
    </submittedName>
</protein>
<keyword evidence="2" id="KW-1185">Reference proteome</keyword>
<accession>A0A6A5S8G5</accession>
<gene>
    <name evidence="1" type="ORF">EJ02DRAFT_470970</name>
</gene>
<sequence>MYHFAFKTTYDTEPSIIDSGDDRRLLLKGIVVDKVAKAIFFTEKGYLGLGLITTIPGDEVCVLYGGRTPFVVQKVKRDVNCPGWLDVEEEMTTTSVEKFKALIKNLVPFWKEKTEECKSEMPPATNTDADASLRRKDCYRFVGESYVEALMGGEAMELREMANGRSRATKSGEGTEL</sequence>
<proteinExistence type="predicted"/>